<protein>
    <submittedName>
        <fullName evidence="4">Ig-like domain-containing protein</fullName>
    </submittedName>
</protein>
<feature type="compositionally biased region" description="Basic and acidic residues" evidence="1">
    <location>
        <begin position="3221"/>
        <end position="3230"/>
    </location>
</feature>
<feature type="chain" id="PRO_5045617364" evidence="2">
    <location>
        <begin position="23"/>
        <end position="3344"/>
    </location>
</feature>
<feature type="domain" description="Bacterial Ig" evidence="3">
    <location>
        <begin position="2782"/>
        <end position="2855"/>
    </location>
</feature>
<accession>A0ABW9GXB3</accession>
<proteinExistence type="predicted"/>
<feature type="signal peptide" evidence="2">
    <location>
        <begin position="1"/>
        <end position="22"/>
    </location>
</feature>
<evidence type="ECO:0000313" key="4">
    <source>
        <dbReference type="EMBL" id="MFM9412788.1"/>
    </source>
</evidence>
<reference evidence="4 5" key="1">
    <citation type="journal article" date="2016" name="Int. J. Syst. Evol. Microbiol.">
        <title>Peptococcus simiae sp. nov., isolated from rhesus macaque faeces and emended description of the genus Peptococcus.</title>
        <authorList>
            <person name="Shkoporov A.N."/>
            <person name="Efimov B.A."/>
            <person name="Kondova I."/>
            <person name="Ouwerling B."/>
            <person name="Chaplin A.V."/>
            <person name="Shcherbakova V.A."/>
            <person name="Langermans J.A.M."/>
        </authorList>
    </citation>
    <scope>NUCLEOTIDE SEQUENCE [LARGE SCALE GENOMIC DNA]</scope>
    <source>
        <strain evidence="4 5">M108</strain>
    </source>
</reference>
<evidence type="ECO:0000313" key="5">
    <source>
        <dbReference type="Proteomes" id="UP001631949"/>
    </source>
</evidence>
<feature type="region of interest" description="Disordered" evidence="1">
    <location>
        <begin position="3073"/>
        <end position="3132"/>
    </location>
</feature>
<dbReference type="EMBL" id="JBJUVG010000001">
    <property type="protein sequence ID" value="MFM9412788.1"/>
    <property type="molecule type" value="Genomic_DNA"/>
</dbReference>
<evidence type="ECO:0000259" key="3">
    <source>
        <dbReference type="Pfam" id="PF17936"/>
    </source>
</evidence>
<dbReference type="InterPro" id="IPR041498">
    <property type="entry name" value="Big_6"/>
</dbReference>
<dbReference type="Pfam" id="PF17936">
    <property type="entry name" value="Big_6"/>
    <property type="match status" value="4"/>
</dbReference>
<evidence type="ECO:0000256" key="2">
    <source>
        <dbReference type="SAM" id="SignalP"/>
    </source>
</evidence>
<name>A0ABW9GXB3_9FIRM</name>
<feature type="domain" description="Bacterial Ig" evidence="3">
    <location>
        <begin position="2971"/>
        <end position="3037"/>
    </location>
</feature>
<dbReference type="RefSeq" id="WP_408976419.1">
    <property type="nucleotide sequence ID" value="NZ_JBJUVG010000001.1"/>
</dbReference>
<organism evidence="4 5">
    <name type="scientific">Peptococcus simiae</name>
    <dbReference type="NCBI Taxonomy" id="1643805"/>
    <lineage>
        <taxon>Bacteria</taxon>
        <taxon>Bacillati</taxon>
        <taxon>Bacillota</taxon>
        <taxon>Clostridia</taxon>
        <taxon>Eubacteriales</taxon>
        <taxon>Peptococcaceae</taxon>
        <taxon>Peptococcus</taxon>
    </lineage>
</organism>
<feature type="compositionally biased region" description="Basic and acidic residues" evidence="1">
    <location>
        <begin position="3073"/>
        <end position="3108"/>
    </location>
</feature>
<keyword evidence="2" id="KW-0732">Signal</keyword>
<feature type="compositionally biased region" description="Basic and acidic residues" evidence="1">
    <location>
        <begin position="3118"/>
        <end position="3132"/>
    </location>
</feature>
<evidence type="ECO:0000256" key="1">
    <source>
        <dbReference type="SAM" id="MobiDB-lite"/>
    </source>
</evidence>
<feature type="region of interest" description="Disordered" evidence="1">
    <location>
        <begin position="2427"/>
        <end position="2460"/>
    </location>
</feature>
<feature type="compositionally biased region" description="Basic and acidic residues" evidence="1">
    <location>
        <begin position="1735"/>
        <end position="1778"/>
    </location>
</feature>
<feature type="domain" description="Bacterial Ig" evidence="3">
    <location>
        <begin position="1694"/>
        <end position="1762"/>
    </location>
</feature>
<feature type="region of interest" description="Disordered" evidence="1">
    <location>
        <begin position="595"/>
        <end position="614"/>
    </location>
</feature>
<sequence>MKKRIVALVMALLLMSSSFAGASPYDDLSKNGTTITQMMKMAKFVGKDRSADRVSGWTNYQVKVKVTAEDGVWDLLKDKKLNLKLKYTYDGVLKDPSGTNTSFETNAPTERDAKISLPKDLTDLDALNLVADFENPNDSNYDPDCPVVLEETTGLSDGSIITKEIHLMKAPVTKMKVKYTGLYGNDLTVNEIRRYIPVGIFVQFNQEGADYVQLPQKQGPFNPIRENENIGKLVLDKYGAKDKELKLNLGLLYNKKINPATKDKIVNDVDGKGFILKTDLTKKTSDLVQNGAINLEIAAVPEIAEVPLDGDNPKDKPSTDYVRLTFDTAGKQEKTNKEVQGKFTNESYKDKTKLYLDVKKDTEWRKIKAFLEAYTVEGNGKEEFADWKLADSSQNTCQAPSETDPKKMEPIPNCKVDTFNDSDRIGEDKTFNALYKYRVSSKDVEVSFDGATVNDDANAPRDGEEIVKGKVTPKDSAAILPGAKVEIKVSDGQKDVVIGTTTVGEDGTFSAGTNRKLKAGETVKVVVTLVGADEAAQPVEKKVGLNPDKLNTILPTADKVLENFKGKEGINEGKYKELDGLVKDAYDKLVNKAQDPKDQINQKAKKAKEPTAENQKALDEAHQKIEAALKALNSNNLPKIEGPGYKEIFKGGDLGLDKVVVDVQATGEQTVANGYVILKDGDNVKANTTAQPPVQEYIDLVKLPKDGNEQDKKYYTLKVEKQKVTDAGTTWETVNASDIANINNTPGTYKVTYTIEDNKGATATHIMDLSVKELKDAVPQKPGGIKPNVPANFVKVEFKADDASHTGDNARGTISKTETTIYWVDPTKQVELVAPFVQVKDGYKHTGWDKTLTDTFAAATDITAQYKAKVVDGKDQPKKPGSNEVDPDYVNVTFQAGENGKFEAQSGHEQVTSFWVLKDEKVTFNPPTPTANENYTFKVWNPAVQEKYTEGKEHKAIYTSKVDISDQKVEGYQEVKFDAGTDGNFGTDSGSQQAITEKSVWVKPDTLVDLTDKAPQVTVTAKDKSFTGWSQKLVASFKKVDDPTVINAVYKSTVVTEDPKDKEHYAKVDFVAGNHGKFEQNAKTTYWVIKKAEVTLTPPKVTPDGKWTQKTGENAWSPQVAKSYTEDTVHTAQYTFGDNTNVVPQKPGEEKPKVPDNFVKVEFKPGTNGIISSEETTVYWVNPVAKNVKLTAPKVIATQNYKHTGWDKPLEGTFAQTTDITAQYKKKVVEGINQPTKPDPNDSEKTIPDTDYVKVTFVQGNHGTLEGTAIFWILKDEKVTFNPPKVKPAAGYAFDKWESALQETYKQETTHKAIYKGDVSISDTEIAGYQQITFKSGNDGNFAGQQEKSIWVKPGILVDLRKKAPEVTVTTEGKSHIGWDKDLVDTFTKANETTVINAVYSDSISKTPVPGWTEITFNQGDHGKFAGGAKNVLWVNPDKEVKLSDKAPVPAPDVNYSFLEWKDGNAKADLTKAVKYIEAKTFTASYESDFSDRAKDSFVKVIFKPGKNGQFAPNSTTETYVRKDKVVDLTEKAPTVISNQNWGHTGWNPALKGSFTEARDITAQYVEGKFDENNIEKITVIAPTKMAYGAGETLDLTGMKVIAFDKAGIQTTYDGEDAINKAGFKITPANGATLTVKDHDKKPIVVTKGEGQSKLEGQTQTVLFVDTNLSAKPEDVKALNQNKVVEGKVTEQPKETTTVTGKVAPKATVTITNEKGKEIGTATADDQGNFTAEVEKQKDGAKVTVKAQEKGKQPSDPKEATVARDANNDGKADADADQKTTTPTAKALNKGEKPAATTITGKATPNAKVVAKVGTTIVGQATANGQGDYTIEAKQNEQPLAKDTEVKVTAQEEGKLVSNPTATVVKVDKDGNDKADDEEGFEITKAAKVEILSNPDKMDYLVKTTDGKAAFDTAGLVIKLTDATGKTVTYTADELKNLTNEITLSPAEGEKMGLTAQGKTNTLPFKVTVAGTKATEKPSVTGGNVTVKLDADGNNKADEAEVSETPIATASNIGDNPAKTTVKGKAPKNATVTVKYMDGTQEKSVNVIAGDDGAFSTEIPKQGAGKEVTIIAKDGDKKDSVPYKTIVFDDKDGNGKDDATDGFDIAKADKIEMVYDPAKMNYLVTEKDGKASLETKGMLVKVTDKLGKVKTYTAKELAKDTTNFTVAPAEGTQLGLADNDKPIKVTLKAEKATTKEVSTSRNLSVKLDANNNGIPDDQEQFDLAKATKVEILSNPDKMDYLVKTKDGEAAFDTAGLVIKLTDAAGKTATYTGKDLEKEGIKDKITLNPANGIQLGLTEGKDFTVTVTGADAQTKPTVTADKKITVKLDADNSGKPDVDETTAEPTVIASNKGEKGKESSATKTTVEVKTAPKASVTIEYQDKNGEKQTITADADAVGNVTKIIEPKLDAGTEIKVTVKDGEKKPATKTANVFDDLDNDGKPDDQAGTTERPAAIASNKGKAPAFTTITGKTEPGATITVKVKEGEAYKDVTIENFNIDGEGNYSLGAKYNGKPLAHGADIQVFAAKAPKTVSAPQTTTVFTDKDENGKPDDGRVDLKDVKDIQVLGPEKLDYNESDEKNNKLDLTKLQVLVTDNKGGIEMFDYNTRSNTFKDVQGKEAKGFEVKVGDKTVQQNTEVTSADYNGKPITVKYSDGGKAGISRNLTVVKDYQKPNVDSINHGDKVVTVTVPKDDKINKITINDGQGHTITVTKDANGWKDGKGQSVDSISGKLQIKVEEPAKIEEGNVVTVTTEDGQGNKAAARKVVKAQATTAVPTELQAANQGATPTETVIKGKAPSKDAIIKIYNKNGEVTPKGKVTMKEDGRFEVKVDKQEDNSVITVTATETGKKESPRADAKVIRDKNSDWKEDGGNIKLNVPNVEPIKAGAEQVVVDKPTDDSITTIIVKDQAGKTVEIKMNGDTWPGEKDGKITIPTKDKLTFGPNQTVEIKVKDNEGNEGTKTLATQPADLEAMEKPTINPISTDSTSITGKTVPGSKVIVILPDGAEKEASVKSDGSFKLDLEKPLVDKSKVTVKATNPQREGEKTSTAIVGLNITKLEKTDKEADSVIDKAKKADPKNWDLGKNPYDKNLDDKSKAAKDVLDKAKDKNPDNDPTQSQVNKAEKDLRDAINQKDADDKVKVVEKVVKEGEKPTPEQIETAQEAIDKVVDEKAKKDLQDRLDKAKTVDELVDKLKEVPKEEDEGYQTKPAEIVKKLEEAKDEAEKLIDKYKNPTKDNPNGQEPSKEELDKAKQGLEDGVNEYNKEQVVISITEPSADSNQLEITSLQPEVKLTIYVGNVEQHFAVPVVTTNLGKATVNLNKPLVYGQEVTVVGSKEGLLDMIKTATAR</sequence>
<dbReference type="InterPro" id="IPR013783">
    <property type="entry name" value="Ig-like_fold"/>
</dbReference>
<feature type="region of interest" description="Disordered" evidence="1">
    <location>
        <begin position="3221"/>
        <end position="3246"/>
    </location>
</feature>
<dbReference type="Gene3D" id="2.60.40.10">
    <property type="entry name" value="Immunoglobulins"/>
    <property type="match status" value="3"/>
</dbReference>
<feature type="domain" description="Bacterial Ig" evidence="3">
    <location>
        <begin position="2018"/>
        <end position="2088"/>
    </location>
</feature>
<keyword evidence="5" id="KW-1185">Reference proteome</keyword>
<gene>
    <name evidence="4" type="ORF">ACKQTC_00105</name>
</gene>
<feature type="region of interest" description="Disordered" evidence="1">
    <location>
        <begin position="1735"/>
        <end position="1800"/>
    </location>
</feature>
<dbReference type="Gene3D" id="2.60.40.3630">
    <property type="match status" value="1"/>
</dbReference>
<dbReference type="Proteomes" id="UP001631949">
    <property type="component" value="Unassembled WGS sequence"/>
</dbReference>
<comment type="caution">
    <text evidence="4">The sequence shown here is derived from an EMBL/GenBank/DDBJ whole genome shotgun (WGS) entry which is preliminary data.</text>
</comment>